<keyword evidence="5" id="KW-0349">Heme</keyword>
<dbReference type="Pfam" id="PF01541">
    <property type="entry name" value="GIY-YIG"/>
    <property type="match status" value="1"/>
</dbReference>
<keyword evidence="5 6" id="KW-0472">Membrane</keyword>
<keyword evidence="6" id="KW-1133">Transmembrane helix</keyword>
<dbReference type="InterPro" id="IPR035901">
    <property type="entry name" value="GIY-YIG_endonuc_sf"/>
</dbReference>
<dbReference type="Pfam" id="PF00115">
    <property type="entry name" value="COX1"/>
    <property type="match status" value="1"/>
</dbReference>
<dbReference type="Gene3D" id="3.40.1440.10">
    <property type="entry name" value="GIY-YIG endonuclease"/>
    <property type="match status" value="1"/>
</dbReference>
<keyword evidence="3" id="KW-0255">Endonuclease</keyword>
<dbReference type="InterPro" id="IPR000305">
    <property type="entry name" value="GIY-YIG_endonuc"/>
</dbReference>
<evidence type="ECO:0000256" key="2">
    <source>
        <dbReference type="ARBA" id="ARBA00022722"/>
    </source>
</evidence>
<comment type="similarity">
    <text evidence="5">Belongs to the heme-copper respiratory oxidase family.</text>
</comment>
<dbReference type="SMART" id="SM00497">
    <property type="entry name" value="IENR1"/>
    <property type="match status" value="2"/>
</dbReference>
<dbReference type="GeneID" id="63682332"/>
<evidence type="ECO:0000256" key="1">
    <source>
        <dbReference type="ARBA" id="ARBA00010045"/>
    </source>
</evidence>
<dbReference type="PROSITE" id="PS50855">
    <property type="entry name" value="COX1"/>
    <property type="match status" value="1"/>
</dbReference>
<dbReference type="Pfam" id="PF07460">
    <property type="entry name" value="NUMOD3"/>
    <property type="match status" value="2"/>
</dbReference>
<dbReference type="UniPathway" id="UPA00705"/>
<dbReference type="SMART" id="SM00465">
    <property type="entry name" value="GIYc"/>
    <property type="match status" value="1"/>
</dbReference>
<keyword evidence="5" id="KW-0186">Copper</keyword>
<dbReference type="GO" id="GO:0004519">
    <property type="term" value="F:endonuclease activity"/>
    <property type="evidence" value="ECO:0007669"/>
    <property type="project" value="UniProtKB-KW"/>
</dbReference>
<dbReference type="GO" id="GO:0005743">
    <property type="term" value="C:mitochondrial inner membrane"/>
    <property type="evidence" value="ECO:0007669"/>
    <property type="project" value="UniProtKB-SubCell"/>
</dbReference>
<protein>
    <recommendedName>
        <fullName evidence="5">Cytochrome c oxidase subunit 1</fullName>
        <ecNumber evidence="5">7.1.1.9</ecNumber>
    </recommendedName>
</protein>
<keyword evidence="5" id="KW-0408">Iron</keyword>
<dbReference type="InterPro" id="IPR023616">
    <property type="entry name" value="Cyt_c_oxase-like_su1_dom"/>
</dbReference>
<evidence type="ECO:0000256" key="5">
    <source>
        <dbReference type="RuleBase" id="RU000369"/>
    </source>
</evidence>
<dbReference type="PROSITE" id="PS50164">
    <property type="entry name" value="GIY_YIG"/>
    <property type="match status" value="1"/>
</dbReference>
<keyword evidence="2" id="KW-0540">Nuclease</keyword>
<feature type="transmembrane region" description="Helical" evidence="6">
    <location>
        <begin position="57"/>
        <end position="78"/>
    </location>
</feature>
<geneLocation type="mitochondrion" evidence="9"/>
<comment type="similarity">
    <text evidence="1">To endonucleases of group I introns of fungi and phage.</text>
</comment>
<feature type="domain" description="Cytochrome oxidase subunit I profile" evidence="8">
    <location>
        <begin position="1"/>
        <end position="78"/>
    </location>
</feature>
<dbReference type="RefSeq" id="XP_040614276.1">
    <property type="nucleotide sequence ID" value="XM_040767411.1"/>
</dbReference>
<keyword evidence="10" id="KW-1185">Reference proteome</keyword>
<name>A0A0C2IAK7_9PEZI</name>
<dbReference type="InterPro" id="IPR000883">
    <property type="entry name" value="Cyt_C_Oxase_1"/>
</dbReference>
<dbReference type="InterPro" id="IPR010896">
    <property type="entry name" value="NUMOD1"/>
</dbReference>
<keyword evidence="5" id="KW-0479">Metal-binding</keyword>
<dbReference type="NCBIfam" id="TIGR01453">
    <property type="entry name" value="grpIintron_endo"/>
    <property type="match status" value="1"/>
</dbReference>
<comment type="caution">
    <text evidence="9">The sequence shown here is derived from an EMBL/GenBank/DDBJ whole genome shotgun (WGS) entry which is preliminary data.</text>
</comment>
<dbReference type="GO" id="GO:0046872">
    <property type="term" value="F:metal ion binding"/>
    <property type="evidence" value="ECO:0007669"/>
    <property type="project" value="UniProtKB-KW"/>
</dbReference>
<feature type="transmembrane region" description="Helical" evidence="6">
    <location>
        <begin position="84"/>
        <end position="106"/>
    </location>
</feature>
<feature type="domain" description="GIY-YIG" evidence="7">
    <location>
        <begin position="198"/>
        <end position="286"/>
    </location>
</feature>
<dbReference type="Gene3D" id="1.20.210.10">
    <property type="entry name" value="Cytochrome c oxidase-like, subunit I domain"/>
    <property type="match status" value="1"/>
</dbReference>
<sequence>MKYLLTVLHHMYTVGLDVDTRAYFTAATLIIAVPTGIKIFSWLATCYGGSIKLTPSMLFALGFVFMFTIGGLIIHLVLPLKITICWKLLTIILLVVYLITVTMYNFEQSAGNQRMSKNILVGTSETTRDPCYAWSYSPWNNKSLTSSLNHKLTCSRITKNFIRSYSSDNKDNINTLIPVIIYNNFKEDRSKILKEQKDKSGIYCLINNINSHSYVGSSINLASRMKNYLNNTFLKSRQNINMPIVKALLKYGQDNFSLYIVEYVNVESLINRETYFITSVLPHYNVLKQGYSYLGYKHTEETKELLSELAKNRVHSDTTKSLIAKALTGENNPFYNKNHSMESKVRMIQANSAYPVYVYNSYKELLVIYPSVTTLAKLIQSNHPTIVNSIKEQTIFRGEWYFTNLPYNINDTPLITNWNSKEAEELIISINKNSKIRKGIFVYDENRNFISKYEGVTDAQRALNINHSTIKKYAKINGTYGGYIFSYQRLND</sequence>
<feature type="transmembrane region" description="Helical" evidence="6">
    <location>
        <begin position="20"/>
        <end position="45"/>
    </location>
</feature>
<proteinExistence type="inferred from homology"/>
<comment type="catalytic activity">
    <reaction evidence="5">
        <text>4 Fe(II)-[cytochrome c] + O2 + 8 H(+)(in) = 4 Fe(III)-[cytochrome c] + 2 H2O + 4 H(+)(out)</text>
        <dbReference type="Rhea" id="RHEA:11436"/>
        <dbReference type="Rhea" id="RHEA-COMP:10350"/>
        <dbReference type="Rhea" id="RHEA-COMP:14399"/>
        <dbReference type="ChEBI" id="CHEBI:15377"/>
        <dbReference type="ChEBI" id="CHEBI:15378"/>
        <dbReference type="ChEBI" id="CHEBI:15379"/>
        <dbReference type="ChEBI" id="CHEBI:29033"/>
        <dbReference type="ChEBI" id="CHEBI:29034"/>
        <dbReference type="EC" id="7.1.1.9"/>
    </reaction>
</comment>
<dbReference type="GO" id="GO:0015990">
    <property type="term" value="P:electron transport coupled proton transport"/>
    <property type="evidence" value="ECO:0007669"/>
    <property type="project" value="TreeGrafter"/>
</dbReference>
<dbReference type="SUPFAM" id="SSF81442">
    <property type="entry name" value="Cytochrome c oxidase subunit I-like"/>
    <property type="match status" value="1"/>
</dbReference>
<dbReference type="SUPFAM" id="SSF82771">
    <property type="entry name" value="GIY-YIG endonuclease"/>
    <property type="match status" value="1"/>
</dbReference>
<dbReference type="GO" id="GO:0004129">
    <property type="term" value="F:cytochrome-c oxidase activity"/>
    <property type="evidence" value="ECO:0007669"/>
    <property type="project" value="UniProtKB-EC"/>
</dbReference>
<evidence type="ECO:0000256" key="3">
    <source>
        <dbReference type="ARBA" id="ARBA00022759"/>
    </source>
</evidence>
<dbReference type="InterPro" id="IPR003647">
    <property type="entry name" value="Intron_nuc_1_rpt"/>
</dbReference>
<dbReference type="PANTHER" id="PTHR10422">
    <property type="entry name" value="CYTOCHROME C OXIDASE SUBUNIT 1"/>
    <property type="match status" value="1"/>
</dbReference>
<dbReference type="EC" id="7.1.1.9" evidence="5"/>
<keyword evidence="5" id="KW-0813">Transport</keyword>
<keyword evidence="5" id="KW-0679">Respiratory chain</keyword>
<evidence type="ECO:0000313" key="9">
    <source>
        <dbReference type="EMBL" id="KIH86266.1"/>
    </source>
</evidence>
<evidence type="ECO:0000259" key="8">
    <source>
        <dbReference type="PROSITE" id="PS50855"/>
    </source>
</evidence>
<gene>
    <name evidence="9" type="ORF">SPBR_09429</name>
</gene>
<dbReference type="SUPFAM" id="SSF64496">
    <property type="entry name" value="DNA-binding domain of intron-encoded endonucleases"/>
    <property type="match status" value="2"/>
</dbReference>
<dbReference type="Proteomes" id="UP000031575">
    <property type="component" value="Unassembled WGS sequence"/>
</dbReference>
<keyword evidence="5" id="KW-0999">Mitochondrion inner membrane</keyword>
<dbReference type="AlphaFoldDB" id="A0A0C2IAK7"/>
<keyword evidence="4" id="KW-0378">Hydrolase</keyword>
<comment type="pathway">
    <text evidence="5">Energy metabolism; oxidative phosphorylation.</text>
</comment>
<comment type="function">
    <text evidence="5">Component of the cytochrome c oxidase, the last enzyme in the mitochondrial electron transport chain which drives oxidative phosphorylation. The respiratory chain contains 3 multisubunit complexes succinate dehydrogenase (complex II, CII), ubiquinol-cytochrome c oxidoreductase (cytochrome b-c1 complex, complex III, CIII) and cytochrome c oxidase (complex IV, CIV), that cooperate to transfer electrons derived from NADH and succinate to molecular oxygen, creating an electrochemical gradient over the inner membrane that drives transmembrane transport and the ATP synthase. Cytochrome c oxidase is the component of the respiratory chain that catalyzes the reduction of oxygen to water. Electrons originating from reduced cytochrome c in the intermembrane space (IMS) are transferred via the dinuclear copper A center (CU(A)) of subunit 2 and heme A of subunit 1 to the active site in subunit 1, a binuclear center (BNC) formed by heme A3 and copper B (CU(B)). The BNC reduces molecular oxygen to 2 water molecules using 4 electrons from cytochrome c in the IMS and 4 protons from the mitochondrial matrix.</text>
</comment>
<dbReference type="SMART" id="SM00496">
    <property type="entry name" value="IENR2"/>
    <property type="match status" value="3"/>
</dbReference>
<accession>A0A0C2IAK7</accession>
<dbReference type="Pfam" id="PF07453">
    <property type="entry name" value="NUMOD1"/>
    <property type="match status" value="2"/>
</dbReference>
<evidence type="ECO:0000256" key="4">
    <source>
        <dbReference type="ARBA" id="ARBA00022801"/>
    </source>
</evidence>
<dbReference type="GO" id="GO:0006123">
    <property type="term" value="P:mitochondrial electron transport, cytochrome c to oxygen"/>
    <property type="evidence" value="ECO:0007669"/>
    <property type="project" value="TreeGrafter"/>
</dbReference>
<evidence type="ECO:0000256" key="6">
    <source>
        <dbReference type="SAM" id="Phobius"/>
    </source>
</evidence>
<dbReference type="EMBL" id="AWTV01000012">
    <property type="protein sequence ID" value="KIH86266.1"/>
    <property type="molecule type" value="Genomic_DNA"/>
</dbReference>
<dbReference type="HOGENOM" id="CLU_055331_0_0_1"/>
<evidence type="ECO:0000313" key="10">
    <source>
        <dbReference type="Proteomes" id="UP000031575"/>
    </source>
</evidence>
<dbReference type="InterPro" id="IPR036927">
    <property type="entry name" value="Cyt_c_oxase-like_su1_sf"/>
</dbReference>
<dbReference type="InterPro" id="IPR003611">
    <property type="entry name" value="NUMOD3"/>
</dbReference>
<reference evidence="9 10" key="1">
    <citation type="journal article" date="2014" name="BMC Genomics">
        <title>Comparative genomics of the major fungal agents of human and animal Sporotrichosis: Sporothrix schenckii and Sporothrix brasiliensis.</title>
        <authorList>
            <person name="Teixeira M.M."/>
            <person name="de Almeida L.G."/>
            <person name="Kubitschek-Barreira P."/>
            <person name="Alves F.L."/>
            <person name="Kioshima E.S."/>
            <person name="Abadio A.K."/>
            <person name="Fernandes L."/>
            <person name="Derengowski L.S."/>
            <person name="Ferreira K.S."/>
            <person name="Souza R.C."/>
            <person name="Ruiz J.C."/>
            <person name="de Andrade N.C."/>
            <person name="Paes H.C."/>
            <person name="Nicola A.M."/>
            <person name="Albuquerque P."/>
            <person name="Gerber A.L."/>
            <person name="Martins V.P."/>
            <person name="Peconick L.D."/>
            <person name="Neto A.V."/>
            <person name="Chaucanez C.B."/>
            <person name="Silva P.A."/>
            <person name="Cunha O.L."/>
            <person name="de Oliveira F.F."/>
            <person name="dos Santos T.C."/>
            <person name="Barros A.L."/>
            <person name="Soares M.A."/>
            <person name="de Oliveira L.M."/>
            <person name="Marini M.M."/>
            <person name="Villalobos-Duno H."/>
            <person name="Cunha M.M."/>
            <person name="de Hoog S."/>
            <person name="da Silveira J.F."/>
            <person name="Henrissat B."/>
            <person name="Nino-Vega G.A."/>
            <person name="Cisalpino P.S."/>
            <person name="Mora-Montes H.M."/>
            <person name="Almeida S.R."/>
            <person name="Stajich J.E."/>
            <person name="Lopes-Bezerra L.M."/>
            <person name="Vasconcelos A.T."/>
            <person name="Felipe M.S."/>
        </authorList>
    </citation>
    <scope>NUCLEOTIDE SEQUENCE [LARGE SCALE GENOMIC DNA]</scope>
    <source>
        <strain evidence="9 10">5110</strain>
    </source>
</reference>
<keyword evidence="5 6" id="KW-0812">Transmembrane</keyword>
<dbReference type="GO" id="GO:0016787">
    <property type="term" value="F:hydrolase activity"/>
    <property type="evidence" value="ECO:0007669"/>
    <property type="project" value="UniProtKB-KW"/>
</dbReference>
<dbReference type="PRINTS" id="PR01165">
    <property type="entry name" value="CYCOXIDASEI"/>
</dbReference>
<organism evidence="9 10">
    <name type="scientific">Sporothrix brasiliensis 5110</name>
    <dbReference type="NCBI Taxonomy" id="1398154"/>
    <lineage>
        <taxon>Eukaryota</taxon>
        <taxon>Fungi</taxon>
        <taxon>Dikarya</taxon>
        <taxon>Ascomycota</taxon>
        <taxon>Pezizomycotina</taxon>
        <taxon>Sordariomycetes</taxon>
        <taxon>Sordariomycetidae</taxon>
        <taxon>Ophiostomatales</taxon>
        <taxon>Ophiostomataceae</taxon>
        <taxon>Sporothrix</taxon>
    </lineage>
</organism>
<dbReference type="GO" id="GO:0020037">
    <property type="term" value="F:heme binding"/>
    <property type="evidence" value="ECO:0007669"/>
    <property type="project" value="InterPro"/>
</dbReference>
<keyword evidence="5" id="KW-0249">Electron transport</keyword>
<dbReference type="InterPro" id="IPR006350">
    <property type="entry name" value="Intron_endoG1"/>
</dbReference>
<comment type="subcellular location">
    <subcellularLocation>
        <location evidence="5">Mitochondrion inner membrane</location>
        <topology evidence="5">Multi-pass membrane protein</topology>
    </subcellularLocation>
</comment>
<dbReference type="InterPro" id="IPR036388">
    <property type="entry name" value="WH-like_DNA-bd_sf"/>
</dbReference>
<dbReference type="PANTHER" id="PTHR10422:SF18">
    <property type="entry name" value="CYTOCHROME C OXIDASE SUBUNIT 1"/>
    <property type="match status" value="1"/>
</dbReference>
<dbReference type="VEuPathDB" id="FungiDB:SPBR_09429"/>
<dbReference type="Gene3D" id="1.10.10.10">
    <property type="entry name" value="Winged helix-like DNA-binding domain superfamily/Winged helix DNA-binding domain"/>
    <property type="match status" value="1"/>
</dbReference>
<keyword evidence="5 9" id="KW-0496">Mitochondrion</keyword>
<dbReference type="CDD" id="cd10445">
    <property type="entry name" value="GIY-YIG_bI1_like"/>
    <property type="match status" value="1"/>
</dbReference>
<dbReference type="OrthoDB" id="2203429at2759"/>
<dbReference type="GO" id="GO:0003677">
    <property type="term" value="F:DNA binding"/>
    <property type="evidence" value="ECO:0007669"/>
    <property type="project" value="InterPro"/>
</dbReference>
<evidence type="ECO:0000259" key="7">
    <source>
        <dbReference type="PROSITE" id="PS50164"/>
    </source>
</evidence>